<organism evidence="2 3">
    <name type="scientific">Parathielavia appendiculata</name>
    <dbReference type="NCBI Taxonomy" id="2587402"/>
    <lineage>
        <taxon>Eukaryota</taxon>
        <taxon>Fungi</taxon>
        <taxon>Dikarya</taxon>
        <taxon>Ascomycota</taxon>
        <taxon>Pezizomycotina</taxon>
        <taxon>Sordariomycetes</taxon>
        <taxon>Sordariomycetidae</taxon>
        <taxon>Sordariales</taxon>
        <taxon>Chaetomiaceae</taxon>
        <taxon>Parathielavia</taxon>
    </lineage>
</organism>
<sequence>MRWMWTELRKIRTDGSPPSMRTMSPYFIYRDGDRCSIFQPRLHGSFNVCFSAEFDSPLERWAIRIPIPATLPGPCLTKDGDRSSHNAVCVGQINHSHSQSPCLRIFIHGAERPALHHHGLPRRPQPEGPEVPVQRDLWPYQLCLGTPDPDGVAPLSTAGRRLRPASPARVSPNRIPGIPLLGTGSIGLDLQP</sequence>
<dbReference type="GeneID" id="87834092"/>
<name>A0AAN6UDG7_9PEZI</name>
<dbReference type="EMBL" id="MU853223">
    <property type="protein sequence ID" value="KAK4129586.1"/>
    <property type="molecule type" value="Genomic_DNA"/>
</dbReference>
<dbReference type="AlphaFoldDB" id="A0AAN6UDG7"/>
<evidence type="ECO:0000256" key="1">
    <source>
        <dbReference type="SAM" id="MobiDB-lite"/>
    </source>
</evidence>
<dbReference type="Proteomes" id="UP001302602">
    <property type="component" value="Unassembled WGS sequence"/>
</dbReference>
<reference evidence="2" key="1">
    <citation type="journal article" date="2023" name="Mol. Phylogenet. Evol.">
        <title>Genome-scale phylogeny and comparative genomics of the fungal order Sordariales.</title>
        <authorList>
            <person name="Hensen N."/>
            <person name="Bonometti L."/>
            <person name="Westerberg I."/>
            <person name="Brannstrom I.O."/>
            <person name="Guillou S."/>
            <person name="Cros-Aarteil S."/>
            <person name="Calhoun S."/>
            <person name="Haridas S."/>
            <person name="Kuo A."/>
            <person name="Mondo S."/>
            <person name="Pangilinan J."/>
            <person name="Riley R."/>
            <person name="LaButti K."/>
            <person name="Andreopoulos B."/>
            <person name="Lipzen A."/>
            <person name="Chen C."/>
            <person name="Yan M."/>
            <person name="Daum C."/>
            <person name="Ng V."/>
            <person name="Clum A."/>
            <person name="Steindorff A."/>
            <person name="Ohm R.A."/>
            <person name="Martin F."/>
            <person name="Silar P."/>
            <person name="Natvig D.O."/>
            <person name="Lalanne C."/>
            <person name="Gautier V."/>
            <person name="Ament-Velasquez S.L."/>
            <person name="Kruys A."/>
            <person name="Hutchinson M.I."/>
            <person name="Powell A.J."/>
            <person name="Barry K."/>
            <person name="Miller A.N."/>
            <person name="Grigoriev I.V."/>
            <person name="Debuchy R."/>
            <person name="Gladieux P."/>
            <person name="Hiltunen Thoren M."/>
            <person name="Johannesson H."/>
        </authorList>
    </citation>
    <scope>NUCLEOTIDE SEQUENCE</scope>
    <source>
        <strain evidence="2">CBS 731.68</strain>
    </source>
</reference>
<comment type="caution">
    <text evidence="2">The sequence shown here is derived from an EMBL/GenBank/DDBJ whole genome shotgun (WGS) entry which is preliminary data.</text>
</comment>
<keyword evidence="3" id="KW-1185">Reference proteome</keyword>
<protein>
    <submittedName>
        <fullName evidence="2">Uncharacterized protein</fullName>
    </submittedName>
</protein>
<gene>
    <name evidence="2" type="ORF">N657DRAFT_697519</name>
</gene>
<evidence type="ECO:0000313" key="3">
    <source>
        <dbReference type="Proteomes" id="UP001302602"/>
    </source>
</evidence>
<feature type="region of interest" description="Disordered" evidence="1">
    <location>
        <begin position="151"/>
        <end position="176"/>
    </location>
</feature>
<evidence type="ECO:0000313" key="2">
    <source>
        <dbReference type="EMBL" id="KAK4129586.1"/>
    </source>
</evidence>
<reference evidence="2" key="2">
    <citation type="submission" date="2023-05" db="EMBL/GenBank/DDBJ databases">
        <authorList>
            <consortium name="Lawrence Berkeley National Laboratory"/>
            <person name="Steindorff A."/>
            <person name="Hensen N."/>
            <person name="Bonometti L."/>
            <person name="Westerberg I."/>
            <person name="Brannstrom I.O."/>
            <person name="Guillou S."/>
            <person name="Cros-Aarteil S."/>
            <person name="Calhoun S."/>
            <person name="Haridas S."/>
            <person name="Kuo A."/>
            <person name="Mondo S."/>
            <person name="Pangilinan J."/>
            <person name="Riley R."/>
            <person name="Labutti K."/>
            <person name="Andreopoulos B."/>
            <person name="Lipzen A."/>
            <person name="Chen C."/>
            <person name="Yanf M."/>
            <person name="Daum C."/>
            <person name="Ng V."/>
            <person name="Clum A."/>
            <person name="Ohm R."/>
            <person name="Martin F."/>
            <person name="Silar P."/>
            <person name="Natvig D."/>
            <person name="Lalanne C."/>
            <person name="Gautier V."/>
            <person name="Ament-Velasquez S.L."/>
            <person name="Kruys A."/>
            <person name="Hutchinson M.I."/>
            <person name="Powell A.J."/>
            <person name="Barry K."/>
            <person name="Miller A.N."/>
            <person name="Grigoriev I.V."/>
            <person name="Debuchy R."/>
            <person name="Gladieux P."/>
            <person name="Thoren M.H."/>
            <person name="Johannesson H."/>
        </authorList>
    </citation>
    <scope>NUCLEOTIDE SEQUENCE</scope>
    <source>
        <strain evidence="2">CBS 731.68</strain>
    </source>
</reference>
<accession>A0AAN6UDG7</accession>
<proteinExistence type="predicted"/>
<dbReference type="RefSeq" id="XP_062653357.1">
    <property type="nucleotide sequence ID" value="XM_062797325.1"/>
</dbReference>